<dbReference type="Pfam" id="PF00573">
    <property type="entry name" value="Ribosomal_L4"/>
    <property type="match status" value="1"/>
</dbReference>
<dbReference type="OrthoDB" id="275876at2759"/>
<gene>
    <name evidence="6" type="ORF">MBM_01074</name>
</gene>
<dbReference type="InterPro" id="IPR013005">
    <property type="entry name" value="Ribosomal_uL4-like"/>
</dbReference>
<organism evidence="6 7">
    <name type="scientific">Marssonina brunnea f. sp. multigermtubi (strain MB_m1)</name>
    <name type="common">Marssonina leaf spot fungus</name>
    <dbReference type="NCBI Taxonomy" id="1072389"/>
    <lineage>
        <taxon>Eukaryota</taxon>
        <taxon>Fungi</taxon>
        <taxon>Dikarya</taxon>
        <taxon>Ascomycota</taxon>
        <taxon>Pezizomycotina</taxon>
        <taxon>Leotiomycetes</taxon>
        <taxon>Helotiales</taxon>
        <taxon>Drepanopezizaceae</taxon>
        <taxon>Drepanopeziza</taxon>
    </lineage>
</organism>
<dbReference type="GO" id="GO:1990904">
    <property type="term" value="C:ribonucleoprotein complex"/>
    <property type="evidence" value="ECO:0007669"/>
    <property type="project" value="UniProtKB-KW"/>
</dbReference>
<dbReference type="InParanoid" id="K1X5K1"/>
<keyword evidence="2 6" id="KW-0689">Ribosomal protein</keyword>
<accession>K1X5K1</accession>
<dbReference type="AlphaFoldDB" id="K1X5K1"/>
<dbReference type="GO" id="GO:0005840">
    <property type="term" value="C:ribosome"/>
    <property type="evidence" value="ECO:0007669"/>
    <property type="project" value="UniProtKB-KW"/>
</dbReference>
<dbReference type="InterPro" id="IPR002136">
    <property type="entry name" value="Ribosomal_uL4"/>
</dbReference>
<dbReference type="NCBIfam" id="TIGR03953">
    <property type="entry name" value="rplD_bact"/>
    <property type="match status" value="1"/>
</dbReference>
<dbReference type="SUPFAM" id="SSF52166">
    <property type="entry name" value="Ribosomal protein L4"/>
    <property type="match status" value="1"/>
</dbReference>
<dbReference type="FunFam" id="3.40.1370.10:FF:000016">
    <property type="entry name" value="60S ribosomal protein L4, mitochondrial"/>
    <property type="match status" value="1"/>
</dbReference>
<dbReference type="GO" id="GO:0006412">
    <property type="term" value="P:translation"/>
    <property type="evidence" value="ECO:0007669"/>
    <property type="project" value="InterPro"/>
</dbReference>
<proteinExistence type="inferred from homology"/>
<protein>
    <recommendedName>
        <fullName evidence="4">Large ribosomal subunit protein uL4m</fullName>
    </recommendedName>
</protein>
<dbReference type="HOGENOM" id="CLU_041575_4_0_1"/>
<dbReference type="Gene3D" id="3.40.1370.10">
    <property type="match status" value="1"/>
</dbReference>
<dbReference type="Proteomes" id="UP000006753">
    <property type="component" value="Unassembled WGS sequence"/>
</dbReference>
<evidence type="ECO:0000313" key="7">
    <source>
        <dbReference type="Proteomes" id="UP000006753"/>
    </source>
</evidence>
<evidence type="ECO:0000313" key="6">
    <source>
        <dbReference type="EMBL" id="EKD20392.1"/>
    </source>
</evidence>
<evidence type="ECO:0000256" key="2">
    <source>
        <dbReference type="ARBA" id="ARBA00022980"/>
    </source>
</evidence>
<evidence type="ECO:0000256" key="5">
    <source>
        <dbReference type="SAM" id="MobiDB-lite"/>
    </source>
</evidence>
<dbReference type="PANTHER" id="PTHR10746:SF6">
    <property type="entry name" value="LARGE RIBOSOMAL SUBUNIT PROTEIN UL4M"/>
    <property type="match status" value="1"/>
</dbReference>
<dbReference type="KEGG" id="mbe:MBM_01074"/>
<name>K1X5K1_MARBU</name>
<sequence>MASKGLQKFSRSLITLRTLSSGVKDPLTVGHNVLVAEVLLTTQQQCLAPRLSRSMATETTMPSNITHEFNPSFLETASDPTYGLPDPTVLTTIYKFPTMEPIRFESYNSKHLHLPLRRDILHRAVIFEGDYTRQGTASSKTRFEVHGSHRKVRPQKGGGKARLGTRQSPVIQGGGKTFGPHPRDFATALPRKMYDLAWRTALSWRYRRGELLVCEDGMDIEYQKARYIKAILDHNHWGKEFGRTLIITLNLERNLTQAMEHAGEHGRVQTAEEVDVKDLLELGRVVIEKSALDKILIEHQSDLVNRRTVA</sequence>
<keyword evidence="7" id="KW-1185">Reference proteome</keyword>
<reference evidence="6 7" key="1">
    <citation type="journal article" date="2012" name="BMC Genomics">
        <title>Sequencing the genome of Marssonina brunnea reveals fungus-poplar co-evolution.</title>
        <authorList>
            <person name="Zhu S."/>
            <person name="Cao Y.-Z."/>
            <person name="Jiang C."/>
            <person name="Tan B.-Y."/>
            <person name="Wang Z."/>
            <person name="Feng S."/>
            <person name="Zhang L."/>
            <person name="Su X.-H."/>
            <person name="Brejova B."/>
            <person name="Vinar T."/>
            <person name="Xu M."/>
            <person name="Wang M.-X."/>
            <person name="Zhang S.-G."/>
            <person name="Huang M.-R."/>
            <person name="Wu R."/>
            <person name="Zhou Y."/>
        </authorList>
    </citation>
    <scope>NUCLEOTIDE SEQUENCE [LARGE SCALE GENOMIC DNA]</scope>
    <source>
        <strain evidence="6 7">MB_m1</strain>
    </source>
</reference>
<dbReference type="STRING" id="1072389.K1X5K1"/>
<evidence type="ECO:0000256" key="4">
    <source>
        <dbReference type="ARBA" id="ARBA00040565"/>
    </source>
</evidence>
<dbReference type="eggNOG" id="KOG1624">
    <property type="taxonomic scope" value="Eukaryota"/>
</dbReference>
<dbReference type="InterPro" id="IPR023574">
    <property type="entry name" value="Ribosomal_uL4_dom_sf"/>
</dbReference>
<evidence type="ECO:0000256" key="3">
    <source>
        <dbReference type="ARBA" id="ARBA00023274"/>
    </source>
</evidence>
<evidence type="ECO:0000256" key="1">
    <source>
        <dbReference type="ARBA" id="ARBA00010528"/>
    </source>
</evidence>
<dbReference type="GO" id="GO:0003735">
    <property type="term" value="F:structural constituent of ribosome"/>
    <property type="evidence" value="ECO:0007669"/>
    <property type="project" value="InterPro"/>
</dbReference>
<feature type="region of interest" description="Disordered" evidence="5">
    <location>
        <begin position="138"/>
        <end position="181"/>
    </location>
</feature>
<dbReference type="FunCoup" id="K1X5K1">
    <property type="interactions" value="274"/>
</dbReference>
<dbReference type="OMA" id="KTFGPHP"/>
<keyword evidence="3" id="KW-0687">Ribonucleoprotein</keyword>
<dbReference type="PANTHER" id="PTHR10746">
    <property type="entry name" value="50S RIBOSOMAL PROTEIN L4"/>
    <property type="match status" value="1"/>
</dbReference>
<comment type="similarity">
    <text evidence="1">Belongs to the universal ribosomal protein uL4 family.</text>
</comment>
<dbReference type="EMBL" id="JH921429">
    <property type="protein sequence ID" value="EKD20392.1"/>
    <property type="molecule type" value="Genomic_DNA"/>
</dbReference>